<feature type="transmembrane region" description="Helical" evidence="7">
    <location>
        <begin position="260"/>
        <end position="284"/>
    </location>
</feature>
<protein>
    <recommendedName>
        <fullName evidence="8">ABC transmembrane type-1 domain-containing protein</fullName>
    </recommendedName>
</protein>
<reference evidence="9 10" key="1">
    <citation type="submission" date="2011-04" db="EMBL/GenBank/DDBJ databases">
        <title>The Genome Sequence of Clostridium citroniae WAL-19142.</title>
        <authorList>
            <consortium name="The Broad Institute Genome Sequencing Platform"/>
            <person name="Earl A."/>
            <person name="Ward D."/>
            <person name="Feldgarden M."/>
            <person name="Gevers D."/>
            <person name="Warren Y.A."/>
            <person name="Tyrrell K.L."/>
            <person name="Citron D.M."/>
            <person name="Goldstein E.J."/>
            <person name="Daigneault M."/>
            <person name="Allen-Vercoe E."/>
            <person name="Young S.K."/>
            <person name="Zeng Q."/>
            <person name="Gargeya S."/>
            <person name="Fitzgerald M."/>
            <person name="Haas B."/>
            <person name="Abouelleil A."/>
            <person name="Alvarado L."/>
            <person name="Arachchi H.M."/>
            <person name="Berlin A."/>
            <person name="Brown A."/>
            <person name="Chapman S.B."/>
            <person name="Chen Z."/>
            <person name="Dunbar C."/>
            <person name="Freedman E."/>
            <person name="Gearin G."/>
            <person name="Gellesch M."/>
            <person name="Goldberg J."/>
            <person name="Griggs A."/>
            <person name="Gujja S."/>
            <person name="Heilman E.R."/>
            <person name="Heiman D."/>
            <person name="Howarth C."/>
            <person name="Larson L."/>
            <person name="Lui A."/>
            <person name="MacDonald P.J."/>
            <person name="Mehta T."/>
            <person name="Montmayeur A."/>
            <person name="Murphy C."/>
            <person name="Neiman D."/>
            <person name="Pearson M."/>
            <person name="Priest M."/>
            <person name="Roberts A."/>
            <person name="Saif S."/>
            <person name="Shea T."/>
            <person name="Shenoy N."/>
            <person name="Sisk P."/>
            <person name="Stolte C."/>
            <person name="Sykes S."/>
            <person name="White J."/>
            <person name="Yandava C."/>
            <person name="Wortman J."/>
            <person name="Nusbaum C."/>
            <person name="Birren B."/>
        </authorList>
    </citation>
    <scope>NUCLEOTIDE SEQUENCE [LARGE SCALE GENOMIC DNA]</scope>
    <source>
        <strain evidence="9 10">WAL-19142</strain>
    </source>
</reference>
<dbReference type="EMBL" id="ADLK01000019">
    <property type="protein sequence ID" value="KMW20332.1"/>
    <property type="molecule type" value="Genomic_DNA"/>
</dbReference>
<dbReference type="Proteomes" id="UP000037392">
    <property type="component" value="Unassembled WGS sequence"/>
</dbReference>
<dbReference type="GO" id="GO:0055085">
    <property type="term" value="P:transmembrane transport"/>
    <property type="evidence" value="ECO:0007669"/>
    <property type="project" value="InterPro"/>
</dbReference>
<dbReference type="PROSITE" id="PS50928">
    <property type="entry name" value="ABC_TM1"/>
    <property type="match status" value="1"/>
</dbReference>
<feature type="transmembrane region" description="Helical" evidence="7">
    <location>
        <begin position="12"/>
        <end position="37"/>
    </location>
</feature>
<dbReference type="InterPro" id="IPR000515">
    <property type="entry name" value="MetI-like"/>
</dbReference>
<dbReference type="SUPFAM" id="SSF161098">
    <property type="entry name" value="MetI-like"/>
    <property type="match status" value="1"/>
</dbReference>
<keyword evidence="5 7" id="KW-1133">Transmembrane helix</keyword>
<dbReference type="GeneID" id="93161710"/>
<comment type="subcellular location">
    <subcellularLocation>
        <location evidence="1 7">Cell membrane</location>
        <topology evidence="1 7">Multi-pass membrane protein</topology>
    </subcellularLocation>
</comment>
<evidence type="ECO:0000256" key="2">
    <source>
        <dbReference type="ARBA" id="ARBA00022448"/>
    </source>
</evidence>
<evidence type="ECO:0000256" key="7">
    <source>
        <dbReference type="RuleBase" id="RU363032"/>
    </source>
</evidence>
<evidence type="ECO:0000256" key="6">
    <source>
        <dbReference type="ARBA" id="ARBA00023136"/>
    </source>
</evidence>
<dbReference type="Gene3D" id="1.10.3720.10">
    <property type="entry name" value="MetI-like"/>
    <property type="match status" value="1"/>
</dbReference>
<dbReference type="InterPro" id="IPR035906">
    <property type="entry name" value="MetI-like_sf"/>
</dbReference>
<dbReference type="PANTHER" id="PTHR30193">
    <property type="entry name" value="ABC TRANSPORTER PERMEASE PROTEIN"/>
    <property type="match status" value="1"/>
</dbReference>
<proteinExistence type="inferred from homology"/>
<keyword evidence="4 7" id="KW-0812">Transmembrane</keyword>
<sequence length="292" mass="32105">MRWLSKKQSFVILLAPTLILFTLFAVVPVGIACYYSFTNFTGIGSPTFVGLSNYMTLFKDKVFFLALKNTGIVLGVSAVTVIPLSFLLALLLDRAFPGTKLAKALNFSPNIIAPILVGLIWVFILDPGMGLVNALLRQLGMVSLQPEWIGGRTLTPYSVAFVYLWKVLGYNATIFMAAFKMIPGDIYEAASIDGAGGAKKLWYITIPMIKPTLLIVTILLITGVFKIFEIVVQLTAGGPNHLSELLVTYMYYMTFQSTKYGYGMSIAIVTFLLTAVFAVIYIGVTRERIGEE</sequence>
<evidence type="ECO:0000256" key="4">
    <source>
        <dbReference type="ARBA" id="ARBA00022692"/>
    </source>
</evidence>
<dbReference type="RefSeq" id="WP_048929879.1">
    <property type="nucleotide sequence ID" value="NZ_KQ235877.1"/>
</dbReference>
<feature type="transmembrane region" description="Helical" evidence="7">
    <location>
        <begin position="160"/>
        <end position="179"/>
    </location>
</feature>
<dbReference type="AlphaFoldDB" id="A0A0J9C5B4"/>
<keyword evidence="2 7" id="KW-0813">Transport</keyword>
<evidence type="ECO:0000313" key="9">
    <source>
        <dbReference type="EMBL" id="KMW20332.1"/>
    </source>
</evidence>
<evidence type="ECO:0000256" key="1">
    <source>
        <dbReference type="ARBA" id="ARBA00004651"/>
    </source>
</evidence>
<keyword evidence="3" id="KW-1003">Cell membrane</keyword>
<keyword evidence="6 7" id="KW-0472">Membrane</keyword>
<dbReference type="Pfam" id="PF00528">
    <property type="entry name" value="BPD_transp_1"/>
    <property type="match status" value="1"/>
</dbReference>
<dbReference type="GO" id="GO:0005886">
    <property type="term" value="C:plasma membrane"/>
    <property type="evidence" value="ECO:0007669"/>
    <property type="project" value="UniProtKB-SubCell"/>
</dbReference>
<gene>
    <name evidence="9" type="ORF">HMPREF9470_02347</name>
</gene>
<dbReference type="PROSITE" id="PS51257">
    <property type="entry name" value="PROKAR_LIPOPROTEIN"/>
    <property type="match status" value="1"/>
</dbReference>
<evidence type="ECO:0000313" key="10">
    <source>
        <dbReference type="Proteomes" id="UP000037392"/>
    </source>
</evidence>
<evidence type="ECO:0000259" key="8">
    <source>
        <dbReference type="PROSITE" id="PS50928"/>
    </source>
</evidence>
<feature type="domain" description="ABC transmembrane type-1" evidence="8">
    <location>
        <begin position="67"/>
        <end position="281"/>
    </location>
</feature>
<name>A0A0J9C5B4_9FIRM</name>
<evidence type="ECO:0000256" key="5">
    <source>
        <dbReference type="ARBA" id="ARBA00022989"/>
    </source>
</evidence>
<comment type="similarity">
    <text evidence="7">Belongs to the binding-protein-dependent transport system permease family.</text>
</comment>
<feature type="transmembrane region" description="Helical" evidence="7">
    <location>
        <begin position="72"/>
        <end position="92"/>
    </location>
</feature>
<dbReference type="PANTHER" id="PTHR30193:SF37">
    <property type="entry name" value="INNER MEMBRANE ABC TRANSPORTER PERMEASE PROTEIN YCJO"/>
    <property type="match status" value="1"/>
</dbReference>
<accession>A0A0J9C5B4</accession>
<dbReference type="OrthoDB" id="42781at2"/>
<organism evidence="9 10">
    <name type="scientific">[Clostridium] citroniae WAL-19142</name>
    <dbReference type="NCBI Taxonomy" id="742734"/>
    <lineage>
        <taxon>Bacteria</taxon>
        <taxon>Bacillati</taxon>
        <taxon>Bacillota</taxon>
        <taxon>Clostridia</taxon>
        <taxon>Lachnospirales</taxon>
        <taxon>Lachnospiraceae</taxon>
        <taxon>Enterocloster</taxon>
    </lineage>
</organism>
<comment type="caution">
    <text evidence="9">The sequence shown here is derived from an EMBL/GenBank/DDBJ whole genome shotgun (WGS) entry which is preliminary data.</text>
</comment>
<dbReference type="InterPro" id="IPR051393">
    <property type="entry name" value="ABC_transporter_permease"/>
</dbReference>
<dbReference type="CDD" id="cd06261">
    <property type="entry name" value="TM_PBP2"/>
    <property type="match status" value="1"/>
</dbReference>
<dbReference type="PATRIC" id="fig|742734.4.peg.2524"/>
<evidence type="ECO:0000256" key="3">
    <source>
        <dbReference type="ARBA" id="ARBA00022475"/>
    </source>
</evidence>